<proteinExistence type="predicted"/>
<comment type="caution">
    <text evidence="1">The sequence shown here is derived from an EMBL/GenBank/DDBJ whole genome shotgun (WGS) entry which is preliminary data.</text>
</comment>
<protein>
    <submittedName>
        <fullName evidence="1">Uncharacterized protein</fullName>
    </submittedName>
</protein>
<organism evidence="1 2">
    <name type="scientific">Daphnia magna</name>
    <dbReference type="NCBI Taxonomy" id="35525"/>
    <lineage>
        <taxon>Eukaryota</taxon>
        <taxon>Metazoa</taxon>
        <taxon>Ecdysozoa</taxon>
        <taxon>Arthropoda</taxon>
        <taxon>Crustacea</taxon>
        <taxon>Branchiopoda</taxon>
        <taxon>Diplostraca</taxon>
        <taxon>Cladocera</taxon>
        <taxon>Anomopoda</taxon>
        <taxon>Daphniidae</taxon>
        <taxon>Daphnia</taxon>
    </lineage>
</organism>
<evidence type="ECO:0000313" key="2">
    <source>
        <dbReference type="Proteomes" id="UP000076858"/>
    </source>
</evidence>
<name>A0A164NHX8_9CRUS</name>
<reference evidence="1 2" key="1">
    <citation type="submission" date="2016-03" db="EMBL/GenBank/DDBJ databases">
        <title>EvidentialGene: Evidence-directed Construction of Genes on Genomes.</title>
        <authorList>
            <person name="Gilbert D.G."/>
            <person name="Choi J.-H."/>
            <person name="Mockaitis K."/>
            <person name="Colbourne J."/>
            <person name="Pfrender M."/>
        </authorList>
    </citation>
    <scope>NUCLEOTIDE SEQUENCE [LARGE SCALE GENOMIC DNA]</scope>
    <source>
        <strain evidence="1 2">Xinb3</strain>
        <tissue evidence="1">Complete organism</tissue>
    </source>
</reference>
<dbReference type="Proteomes" id="UP000076858">
    <property type="component" value="Unassembled WGS sequence"/>
</dbReference>
<gene>
    <name evidence="1" type="ORF">APZ42_030723</name>
</gene>
<dbReference type="AlphaFoldDB" id="A0A164NHX8"/>
<dbReference type="EMBL" id="LRGB01002851">
    <property type="protein sequence ID" value="KZS05973.1"/>
    <property type="molecule type" value="Genomic_DNA"/>
</dbReference>
<accession>A0A164NHX8</accession>
<evidence type="ECO:0000313" key="1">
    <source>
        <dbReference type="EMBL" id="KZS05973.1"/>
    </source>
</evidence>
<sequence>MFPPNAHRMADCPHITCDDGHNHEHNPILRRDTSIGCGRPSPDHPYHVLSGASIL</sequence>
<keyword evidence="2" id="KW-1185">Reference proteome</keyword>